<dbReference type="InterPro" id="IPR011047">
    <property type="entry name" value="Quinoprotein_ADH-like_sf"/>
</dbReference>
<feature type="domain" description="Fibronectin type-III" evidence="5">
    <location>
        <begin position="1505"/>
        <end position="1599"/>
    </location>
</feature>
<accession>A0ABS1LBF7</accession>
<dbReference type="InterPro" id="IPR050964">
    <property type="entry name" value="Striated_Muscle_Regulatory"/>
</dbReference>
<evidence type="ECO:0000256" key="2">
    <source>
        <dbReference type="ARBA" id="ARBA00023295"/>
    </source>
</evidence>
<dbReference type="Proteomes" id="UP000636918">
    <property type="component" value="Unassembled WGS sequence"/>
</dbReference>
<dbReference type="Gene3D" id="2.60.40.10">
    <property type="entry name" value="Immunoglobulins"/>
    <property type="match status" value="3"/>
</dbReference>
<protein>
    <submittedName>
        <fullName evidence="6">Fibronectin type III domain-containing protein</fullName>
    </submittedName>
</protein>
<dbReference type="SUPFAM" id="SSF49265">
    <property type="entry name" value="Fibronectin type III"/>
    <property type="match status" value="2"/>
</dbReference>
<dbReference type="InterPro" id="IPR003961">
    <property type="entry name" value="FN3_dom"/>
</dbReference>
<evidence type="ECO:0000256" key="4">
    <source>
        <dbReference type="SAM" id="MobiDB-lite"/>
    </source>
</evidence>
<dbReference type="Gene3D" id="2.60.40.2810">
    <property type="match status" value="1"/>
</dbReference>
<keyword evidence="3" id="KW-0624">Polysaccharide degradation</keyword>
<organism evidence="6 7">
    <name type="scientific">Nocardioides baculatus</name>
    <dbReference type="NCBI Taxonomy" id="2801337"/>
    <lineage>
        <taxon>Bacteria</taxon>
        <taxon>Bacillati</taxon>
        <taxon>Actinomycetota</taxon>
        <taxon>Actinomycetes</taxon>
        <taxon>Propionibacteriales</taxon>
        <taxon>Nocardioidaceae</taxon>
        <taxon>Nocardioides</taxon>
    </lineage>
</organism>
<dbReference type="PANTHER" id="PTHR13817:SF151">
    <property type="entry name" value="TITIN"/>
    <property type="match status" value="1"/>
</dbReference>
<evidence type="ECO:0000256" key="3">
    <source>
        <dbReference type="ARBA" id="ARBA00023326"/>
    </source>
</evidence>
<evidence type="ECO:0000256" key="1">
    <source>
        <dbReference type="ARBA" id="ARBA00022737"/>
    </source>
</evidence>
<feature type="region of interest" description="Disordered" evidence="4">
    <location>
        <begin position="1956"/>
        <end position="1988"/>
    </location>
</feature>
<feature type="region of interest" description="Disordered" evidence="4">
    <location>
        <begin position="371"/>
        <end position="418"/>
    </location>
</feature>
<dbReference type="SUPFAM" id="SSF50998">
    <property type="entry name" value="Quinoprotein alcohol dehydrogenase-like"/>
    <property type="match status" value="1"/>
</dbReference>
<keyword evidence="2" id="KW-0378">Hydrolase</keyword>
<dbReference type="Pfam" id="PF00041">
    <property type="entry name" value="fn3"/>
    <property type="match status" value="2"/>
</dbReference>
<feature type="region of interest" description="Disordered" evidence="4">
    <location>
        <begin position="906"/>
        <end position="927"/>
    </location>
</feature>
<keyword evidence="3" id="KW-0119">Carbohydrate metabolism</keyword>
<feature type="domain" description="Fibronectin type-III" evidence="5">
    <location>
        <begin position="1600"/>
        <end position="1690"/>
    </location>
</feature>
<evidence type="ECO:0000259" key="5">
    <source>
        <dbReference type="PROSITE" id="PS50853"/>
    </source>
</evidence>
<sequence length="2095" mass="218840">MARATFVRRHRVGIASGVALAIASGAVAVYAISASGYKKHEAELNDGGIWVVNGKKGWSGRLNKPINQLDGVVPSDDGKTRLDVVQDGASVVTLDLNSARGQAIETTRLQLQDGGSAAVPAAASVRMGGGTLASTDPETGEVWAVRYDSEVGKPLMGSLDVQSKPLAEAGEDAALAVSQGGTIVVTSASDGTVTTIDPAGPGFGKPSTTDLPGDAGQVSEVTTVGERVVTLDSDSGVLRVLDGATASVPAGSVLQQSGPSYDAVLVGAGDGLLSVDLASGDVTTITSTYSGTPVQPVRLGPCVFGAWSGGVGAVATQCGAQEIMEDELGGNATSLAFRVNRGEIVLNDANSGAVWDVQQDRPIDIDNWDAFTSKKQSEDDEKDNENPSEADRRPPTAKPDSYGVRPGRTTVLHPLDNDAAPEGRLLSIVDVDQPTGGARVEISPDGQTLVLQMPDEARPATFDYTIDDGRNGLSARAAVTVDVRSGAENEQPDVRAGYRKPVYRVPHGGSLTVPVLADWRDDADGDTLLLDSAAATGGEESGATARTTADGRIRFSAPSTAADGPQTIRVEFAVTDGRSPAVKKSLAFQVQAPKDQDSFPPSAEPDVVRGEVGKPIKIRPLLNDLPGSDPDTPNAELALGGKVPQQPGSKVVTDLDTGQLTFTGDRAGTYFLSYDAAYGNATLDEGTIRVDVKPRPKRAADPIAMPDTLTIYGQAPGIVDVLANDLDPAGGLLVVQRGAGDRPGQLDVAIIDGRWLRISAVQPDLSPATQTVSYTISNGTSSGIRGEVVVTQREAPADNTPITAGDRVVVRAGSSVSAPVLDNDVSPSGDRLTLVNDLIDSDTPGELDVVAPIDVTGDVGRAFVSGRVVRYVAPDRIKERDTYEITYVAQNLEGEKANGVLRVTVVPKDDPNDPPEPPTLESRVTSADSVKIRVPGTGVDRNGDPVTVTGITSAPRLGRIVGYGGNFLEYEAYPRTVGTDEFTYSVVDSQGAFATGTVRVAVVEATQPQPPLAVEDRLTVAPGRTATFDPLANDYVAPGDSVKVTLLDGPEGAKLDPDTNLVTVPAPETAGARPLVLVYSVTNGLSESRSTMTLETAEGFNNPPIVYDAFGRVEDSGSVVVDVLDGAYDPDGTTDDLRVSGVSGDPSATVVDDVSVRADRGVAPKVLPFVVEDLDGASATASVYVPPTGTGLPYVVDKALIKLDPGETITGRLGDYVAAPDGGDVRLASGRRSWSASPAQLAVGPDGASGFTLSAPEGFRGPGAVLVEVTTATDETGNEDVTTTDDGATVLLSIPVLVGDDRPELECPSQVVPISAGQSYDLDIATFCKVFTVDPRDEAGLEYSADWSESVDGVDVGAPDGSVVAVTAADTATRGGEAVLSVQAGESNVEEVRFRLAQAPPPTMNPIPVEAMEAGESRTIDIGPYLQAGVSDPDPTIVSVQGTGNNPGVRATSSGGKLTLTADKDARGAQAAFRLVVSDVSSSSPPPERQAEARIQFQVIGVPSTPGAPRPYQQSDEIDTVKMSWAPPDDDGGAPILYYEVKEERKGTTQRCETNECVFRKLVKNSTGNYNFRVRAYNRVGPSDYSELSQTARADTEPGRVQNIRMKSQGDGTITIAWDKPSIIGAARIDDYTITWVGGQAVVPGNQLSFAAPGLNNNEKYVFTVKAQNTVGYSAPRSSAEFQPLGTPPAPPAPAVTDLEAGANQTNMRITWQAVLPEGQGPTVYTVSYTTSDGASGAVPGCQKLASLSCTHQGVPYDGQTYTYRVTAANQPGNRSQPSEGTAIESVGRPAQWGPFTANATGTNQEVQLQYTVPDSRGTTSKVDILVGGLVNKSFNQGIGTYTTRILVPSNEQPYPIQLRVCNEKAPAGCTLSGQQSVQSFGPLANMLNDIPAANVNGRDLTWSISGTSNGDPAQLAVRVNGGPAQIIDLGGAGSFTQPFSFTADDFDRDVRIDVTLQDAAPGGRGTASKGRSDRSGPPPPPTVQVTRGTACSDAADSTLPDCKQNGSQPDCVEATCARVQFLIRGLRTGDGVSCEVDNTRDAWWSKNERTWGPWYSSSDQIVPIYFRGGTTTALCRWDRLAGDDVDFLASPGNW</sequence>
<reference evidence="6 7" key="1">
    <citation type="submission" date="2021-01" db="EMBL/GenBank/DDBJ databases">
        <title>Genome seq and assembly of Nocardiodes sp. G10.</title>
        <authorList>
            <person name="Chhetri G."/>
        </authorList>
    </citation>
    <scope>NUCLEOTIDE SEQUENCE [LARGE SCALE GENOMIC DNA]</scope>
    <source>
        <strain evidence="6 7">G10</strain>
    </source>
</reference>
<dbReference type="PROSITE" id="PS50853">
    <property type="entry name" value="FN3"/>
    <property type="match status" value="3"/>
</dbReference>
<dbReference type="InterPro" id="IPR013783">
    <property type="entry name" value="Ig-like_fold"/>
</dbReference>
<dbReference type="Pfam" id="PF17963">
    <property type="entry name" value="Big_9"/>
    <property type="match status" value="3"/>
</dbReference>
<keyword evidence="1" id="KW-0677">Repeat</keyword>
<evidence type="ECO:0000313" key="6">
    <source>
        <dbReference type="EMBL" id="MBL0748877.1"/>
    </source>
</evidence>
<dbReference type="InterPro" id="IPR036116">
    <property type="entry name" value="FN3_sf"/>
</dbReference>
<proteinExistence type="predicted"/>
<feature type="domain" description="Fibronectin type-III" evidence="5">
    <location>
        <begin position="1691"/>
        <end position="1790"/>
    </location>
</feature>
<keyword evidence="2" id="KW-0326">Glycosidase</keyword>
<name>A0ABS1LBF7_9ACTN</name>
<gene>
    <name evidence="6" type="ORF">JI751_14745</name>
</gene>
<dbReference type="PANTHER" id="PTHR13817">
    <property type="entry name" value="TITIN"/>
    <property type="match status" value="1"/>
</dbReference>
<comment type="caution">
    <text evidence="6">The sequence shown here is derived from an EMBL/GenBank/DDBJ whole genome shotgun (WGS) entry which is preliminary data.</text>
</comment>
<dbReference type="RefSeq" id="WP_201938296.1">
    <property type="nucleotide sequence ID" value="NZ_JAERSG010000004.1"/>
</dbReference>
<evidence type="ECO:0000313" key="7">
    <source>
        <dbReference type="Proteomes" id="UP000636918"/>
    </source>
</evidence>
<feature type="compositionally biased region" description="Acidic residues" evidence="4">
    <location>
        <begin position="378"/>
        <end position="388"/>
    </location>
</feature>
<dbReference type="SMART" id="SM00060">
    <property type="entry name" value="FN3"/>
    <property type="match status" value="3"/>
</dbReference>
<dbReference type="EMBL" id="JAERSG010000004">
    <property type="protein sequence ID" value="MBL0748877.1"/>
    <property type="molecule type" value="Genomic_DNA"/>
</dbReference>
<keyword evidence="7" id="KW-1185">Reference proteome</keyword>
<dbReference type="CDD" id="cd00063">
    <property type="entry name" value="FN3"/>
    <property type="match status" value="2"/>
</dbReference>